<keyword evidence="3" id="KW-1185">Reference proteome</keyword>
<evidence type="ECO:0000313" key="2">
    <source>
        <dbReference type="EMBL" id="EPC02783.1"/>
    </source>
</evidence>
<dbReference type="AlphaFoldDB" id="S2KQM5"/>
<reference evidence="2 3" key="1">
    <citation type="journal article" date="2013" name="Genome Announc.">
        <title>Draft genome sequence of the moderately halophilic gammaproteobacterium Halomonas anticariensis FP35.</title>
        <authorList>
            <person name="Tahrioui A."/>
            <person name="Quesada E."/>
            <person name="Llamas I."/>
        </authorList>
    </citation>
    <scope>NUCLEOTIDE SEQUENCE [LARGE SCALE GENOMIC DNA]</scope>
    <source>
        <strain evidence="3">DSM 16096 / CECT 5854 / LMG 22089 / FP35</strain>
    </source>
</reference>
<proteinExistence type="predicted"/>
<evidence type="ECO:0000256" key="1">
    <source>
        <dbReference type="SAM" id="MobiDB-lite"/>
    </source>
</evidence>
<feature type="region of interest" description="Disordered" evidence="1">
    <location>
        <begin position="1"/>
        <end position="22"/>
    </location>
</feature>
<sequence>MPLPFGGSNLEAPSLIHDDASQDEAGWLATRMSMTAPGRHDVMDMASGPRARSECR</sequence>
<name>S2KQM5_LITA3</name>
<organism evidence="2 3">
    <name type="scientific">Litchfieldella anticariensis (strain DSM 16096 / CECT 5854 / CIP 108499 / LMG 22089 / FP35)</name>
    <name type="common">Halomonas anticariensis</name>
    <dbReference type="NCBI Taxonomy" id="1121939"/>
    <lineage>
        <taxon>Bacteria</taxon>
        <taxon>Pseudomonadati</taxon>
        <taxon>Pseudomonadota</taxon>
        <taxon>Gammaproteobacteria</taxon>
        <taxon>Oceanospirillales</taxon>
        <taxon>Halomonadaceae</taxon>
        <taxon>Litchfieldella</taxon>
    </lineage>
</organism>
<gene>
    <name evidence="2" type="ORF">L861_23505</name>
</gene>
<dbReference type="EMBL" id="ASTJ01000023">
    <property type="protein sequence ID" value="EPC02783.1"/>
    <property type="molecule type" value="Genomic_DNA"/>
</dbReference>
<accession>S2KQM5</accession>
<dbReference type="STRING" id="1121939.L861_23505"/>
<evidence type="ECO:0000313" key="3">
    <source>
        <dbReference type="Proteomes" id="UP000014463"/>
    </source>
</evidence>
<protein>
    <submittedName>
        <fullName evidence="2">Uncharacterized protein</fullName>
    </submittedName>
</protein>
<comment type="caution">
    <text evidence="2">The sequence shown here is derived from an EMBL/GenBank/DDBJ whole genome shotgun (WGS) entry which is preliminary data.</text>
</comment>
<dbReference type="PATRIC" id="fig|1121939.11.peg.1696"/>
<dbReference type="Proteomes" id="UP000014463">
    <property type="component" value="Unassembled WGS sequence"/>
</dbReference>